<organism evidence="2">
    <name type="scientific">marine sediment metagenome</name>
    <dbReference type="NCBI Taxonomy" id="412755"/>
    <lineage>
        <taxon>unclassified sequences</taxon>
        <taxon>metagenomes</taxon>
        <taxon>ecological metagenomes</taxon>
    </lineage>
</organism>
<dbReference type="EMBL" id="LAZR01022671">
    <property type="protein sequence ID" value="KKL81064.1"/>
    <property type="molecule type" value="Genomic_DNA"/>
</dbReference>
<proteinExistence type="predicted"/>
<name>A0A0F9F3R4_9ZZZZ</name>
<gene>
    <name evidence="2" type="ORF">LCGC14_1998520</name>
</gene>
<feature type="region of interest" description="Disordered" evidence="1">
    <location>
        <begin position="270"/>
        <end position="317"/>
    </location>
</feature>
<accession>A0A0F9F3R4</accession>
<evidence type="ECO:0000256" key="1">
    <source>
        <dbReference type="SAM" id="MobiDB-lite"/>
    </source>
</evidence>
<evidence type="ECO:0000313" key="2">
    <source>
        <dbReference type="EMBL" id="KKL81064.1"/>
    </source>
</evidence>
<reference evidence="2" key="1">
    <citation type="journal article" date="2015" name="Nature">
        <title>Complex archaea that bridge the gap between prokaryotes and eukaryotes.</title>
        <authorList>
            <person name="Spang A."/>
            <person name="Saw J.H."/>
            <person name="Jorgensen S.L."/>
            <person name="Zaremba-Niedzwiedzka K."/>
            <person name="Martijn J."/>
            <person name="Lind A.E."/>
            <person name="van Eijk R."/>
            <person name="Schleper C."/>
            <person name="Guy L."/>
            <person name="Ettema T.J."/>
        </authorList>
    </citation>
    <scope>NUCLEOTIDE SEQUENCE</scope>
</reference>
<dbReference type="AlphaFoldDB" id="A0A0F9F3R4"/>
<protein>
    <submittedName>
        <fullName evidence="2">Uncharacterized protein</fullName>
    </submittedName>
</protein>
<comment type="caution">
    <text evidence="2">The sequence shown here is derived from an EMBL/GenBank/DDBJ whole genome shotgun (WGS) entry which is preliminary data.</text>
</comment>
<sequence>MSGSSVRFDFNKLREIETRFKEELKAEDPSAALQTFNVCLQKAYLIKICNDNNETLLHRLATKIFNDQDKGLDVKDWVDITITILKTNNLKNDLKNVLILEDSEGYTFLKLAAFCRNEGLDFVYQILKIVPKKDRDECKIVIHDSFQETLNNHENENKYSILGALLGMFHLSQDSEKTSLAKMRNSNGETLFHIFGNQIVEDISVNGNSKLINILIKTLKKIALNDRKDIALLQDSRGQNLFHLADLCGEKFDLKTRLLSLIPEKDRAECLDTHGGGRNPHPKAPLVKSPRRGQEKPSLADMLGRVRRKSTGPRNQN</sequence>